<accession>A0A7C0XAC6</accession>
<dbReference type="EMBL" id="DRBW01000082">
    <property type="protein sequence ID" value="HDM90005.1"/>
    <property type="molecule type" value="Genomic_DNA"/>
</dbReference>
<dbReference type="InterPro" id="IPR001901">
    <property type="entry name" value="Translocase_SecE/Sec61-g"/>
</dbReference>
<comment type="function">
    <text evidence="9">Essential subunit of the Sec protein translocation channel SecYEG. Clamps together the 2 halves of SecY. May contact the channel plug during translocation.</text>
</comment>
<dbReference type="PANTHER" id="PTHR33910">
    <property type="entry name" value="PROTEIN TRANSLOCASE SUBUNIT SECE"/>
    <property type="match status" value="1"/>
</dbReference>
<organism evidence="10">
    <name type="scientific">candidate division WOR-3 bacterium</name>
    <dbReference type="NCBI Taxonomy" id="2052148"/>
    <lineage>
        <taxon>Bacteria</taxon>
        <taxon>Bacteria division WOR-3</taxon>
    </lineage>
</organism>
<evidence type="ECO:0000256" key="5">
    <source>
        <dbReference type="ARBA" id="ARBA00022927"/>
    </source>
</evidence>
<sequence>MIRKFINFLKESKAELQRVTWPTKEAIIGGTAAVLLLSLILVIYMWVIDLTLSRLFSMLLSRG</sequence>
<evidence type="ECO:0000256" key="2">
    <source>
        <dbReference type="ARBA" id="ARBA00022448"/>
    </source>
</evidence>
<dbReference type="HAMAP" id="MF_00422">
    <property type="entry name" value="SecE"/>
    <property type="match status" value="1"/>
</dbReference>
<protein>
    <recommendedName>
        <fullName evidence="9">Protein translocase subunit SecE</fullName>
    </recommendedName>
</protein>
<evidence type="ECO:0000256" key="8">
    <source>
        <dbReference type="ARBA" id="ARBA00023136"/>
    </source>
</evidence>
<comment type="subunit">
    <text evidence="9">Component of the Sec protein translocase complex. Heterotrimer consisting of SecY, SecE and SecG subunits. The heterotrimers can form oligomers, although 1 heterotrimer is thought to be able to translocate proteins. Interacts with the ribosome. Interacts with SecDF, and other proteins may be involved. Interacts with SecA.</text>
</comment>
<dbReference type="NCBIfam" id="TIGR00964">
    <property type="entry name" value="secE_bact"/>
    <property type="match status" value="1"/>
</dbReference>
<keyword evidence="6 9" id="KW-1133">Transmembrane helix</keyword>
<dbReference type="GO" id="GO:0043952">
    <property type="term" value="P:protein transport by the Sec complex"/>
    <property type="evidence" value="ECO:0007669"/>
    <property type="project" value="UniProtKB-UniRule"/>
</dbReference>
<evidence type="ECO:0000256" key="1">
    <source>
        <dbReference type="ARBA" id="ARBA00004370"/>
    </source>
</evidence>
<comment type="similarity">
    <text evidence="9">Belongs to the SecE/SEC61-gamma family.</text>
</comment>
<keyword evidence="5 9" id="KW-0653">Protein transport</keyword>
<proteinExistence type="inferred from homology"/>
<evidence type="ECO:0000313" key="10">
    <source>
        <dbReference type="EMBL" id="HDM90005.1"/>
    </source>
</evidence>
<evidence type="ECO:0000256" key="7">
    <source>
        <dbReference type="ARBA" id="ARBA00023010"/>
    </source>
</evidence>
<keyword evidence="4 9" id="KW-0812">Transmembrane</keyword>
<evidence type="ECO:0000256" key="3">
    <source>
        <dbReference type="ARBA" id="ARBA00022475"/>
    </source>
</evidence>
<dbReference type="InterPro" id="IPR038379">
    <property type="entry name" value="SecE_sf"/>
</dbReference>
<evidence type="ECO:0000256" key="9">
    <source>
        <dbReference type="HAMAP-Rule" id="MF_00422"/>
    </source>
</evidence>
<dbReference type="GO" id="GO:0008320">
    <property type="term" value="F:protein transmembrane transporter activity"/>
    <property type="evidence" value="ECO:0007669"/>
    <property type="project" value="UniProtKB-UniRule"/>
</dbReference>
<dbReference type="Gene3D" id="1.20.5.1030">
    <property type="entry name" value="Preprotein translocase secy subunit"/>
    <property type="match status" value="1"/>
</dbReference>
<name>A0A7C0XAC6_UNCW3</name>
<keyword evidence="2 9" id="KW-0813">Transport</keyword>
<dbReference type="Proteomes" id="UP000885931">
    <property type="component" value="Unassembled WGS sequence"/>
</dbReference>
<dbReference type="InterPro" id="IPR005807">
    <property type="entry name" value="SecE_bac"/>
</dbReference>
<dbReference type="GO" id="GO:0006605">
    <property type="term" value="P:protein targeting"/>
    <property type="evidence" value="ECO:0007669"/>
    <property type="project" value="UniProtKB-UniRule"/>
</dbReference>
<dbReference type="GO" id="GO:0009306">
    <property type="term" value="P:protein secretion"/>
    <property type="evidence" value="ECO:0007669"/>
    <property type="project" value="UniProtKB-UniRule"/>
</dbReference>
<evidence type="ECO:0000256" key="6">
    <source>
        <dbReference type="ARBA" id="ARBA00022989"/>
    </source>
</evidence>
<reference evidence="10" key="1">
    <citation type="journal article" date="2020" name="mSystems">
        <title>Genome- and Community-Level Interaction Insights into Carbon Utilization and Element Cycling Functions of Hydrothermarchaeota in Hydrothermal Sediment.</title>
        <authorList>
            <person name="Zhou Z."/>
            <person name="Liu Y."/>
            <person name="Xu W."/>
            <person name="Pan J."/>
            <person name="Luo Z.H."/>
            <person name="Li M."/>
        </authorList>
    </citation>
    <scope>NUCLEOTIDE SEQUENCE [LARGE SCALE GENOMIC DNA]</scope>
    <source>
        <strain evidence="10">HyVt-237</strain>
    </source>
</reference>
<gene>
    <name evidence="9 10" type="primary">secE</name>
    <name evidence="10" type="ORF">ENG67_02220</name>
</gene>
<dbReference type="GO" id="GO:0065002">
    <property type="term" value="P:intracellular protein transmembrane transport"/>
    <property type="evidence" value="ECO:0007669"/>
    <property type="project" value="UniProtKB-UniRule"/>
</dbReference>
<dbReference type="PANTHER" id="PTHR33910:SF1">
    <property type="entry name" value="PROTEIN TRANSLOCASE SUBUNIT SECE"/>
    <property type="match status" value="1"/>
</dbReference>
<comment type="caution">
    <text evidence="10">The sequence shown here is derived from an EMBL/GenBank/DDBJ whole genome shotgun (WGS) entry which is preliminary data.</text>
</comment>
<keyword evidence="8 9" id="KW-0472">Membrane</keyword>
<keyword evidence="3 9" id="KW-1003">Cell membrane</keyword>
<feature type="transmembrane region" description="Helical" evidence="9">
    <location>
        <begin position="26"/>
        <end position="48"/>
    </location>
</feature>
<dbReference type="PRINTS" id="PR01650">
    <property type="entry name" value="SECETRNLCASE"/>
</dbReference>
<keyword evidence="7 9" id="KW-0811">Translocation</keyword>
<dbReference type="GO" id="GO:0005886">
    <property type="term" value="C:plasma membrane"/>
    <property type="evidence" value="ECO:0007669"/>
    <property type="project" value="UniProtKB-SubCell"/>
</dbReference>
<evidence type="ECO:0000256" key="4">
    <source>
        <dbReference type="ARBA" id="ARBA00022692"/>
    </source>
</evidence>
<dbReference type="AlphaFoldDB" id="A0A7C0XAC6"/>
<comment type="subcellular location">
    <subcellularLocation>
        <location evidence="9">Cell membrane</location>
        <topology evidence="9">Single-pass membrane protein</topology>
    </subcellularLocation>
    <subcellularLocation>
        <location evidence="1">Membrane</location>
    </subcellularLocation>
</comment>
<dbReference type="Pfam" id="PF00584">
    <property type="entry name" value="SecE"/>
    <property type="match status" value="1"/>
</dbReference>